<dbReference type="Pfam" id="PF04545">
    <property type="entry name" value="Sigma70_r4"/>
    <property type="match status" value="1"/>
</dbReference>
<dbReference type="InterPro" id="IPR014284">
    <property type="entry name" value="RNA_pol_sigma-70_dom"/>
</dbReference>
<dbReference type="Gene3D" id="1.20.140.160">
    <property type="match status" value="1"/>
</dbReference>
<evidence type="ECO:0000313" key="7">
    <source>
        <dbReference type="EMBL" id="NHA69143.1"/>
    </source>
</evidence>
<reference evidence="7" key="1">
    <citation type="submission" date="2020-03" db="EMBL/GenBank/DDBJ databases">
        <title>Phycicoccus flavus sp. nov., a novel endophytic actinobacterium isolated from branch of Kandelia candel.</title>
        <authorList>
            <person name="Tuo L."/>
        </authorList>
    </citation>
    <scope>NUCLEOTIDE SEQUENCE</scope>
    <source>
        <strain evidence="7">CMS6Z-2</strain>
    </source>
</reference>
<evidence type="ECO:0000259" key="5">
    <source>
        <dbReference type="Pfam" id="PF04542"/>
    </source>
</evidence>
<feature type="domain" description="RNA polymerase sigma-70 region 2" evidence="5">
    <location>
        <begin position="48"/>
        <end position="114"/>
    </location>
</feature>
<gene>
    <name evidence="7" type="ORF">EPD83_013945</name>
</gene>
<comment type="caution">
    <text evidence="7">The sequence shown here is derived from an EMBL/GenBank/DDBJ whole genome shotgun (WGS) entry which is preliminary data.</text>
</comment>
<dbReference type="SUPFAM" id="SSF88946">
    <property type="entry name" value="Sigma2 domain of RNA polymerase sigma factors"/>
    <property type="match status" value="1"/>
</dbReference>
<keyword evidence="8" id="KW-1185">Reference proteome</keyword>
<dbReference type="GO" id="GO:0016987">
    <property type="term" value="F:sigma factor activity"/>
    <property type="evidence" value="ECO:0007669"/>
    <property type="project" value="UniProtKB-KW"/>
</dbReference>
<evidence type="ECO:0000256" key="2">
    <source>
        <dbReference type="ARBA" id="ARBA00023082"/>
    </source>
</evidence>
<keyword evidence="4" id="KW-0804">Transcription</keyword>
<dbReference type="GO" id="GO:0006352">
    <property type="term" value="P:DNA-templated transcription initiation"/>
    <property type="evidence" value="ECO:0007669"/>
    <property type="project" value="InterPro"/>
</dbReference>
<dbReference type="Proteomes" id="UP000287866">
    <property type="component" value="Unassembled WGS sequence"/>
</dbReference>
<evidence type="ECO:0000259" key="6">
    <source>
        <dbReference type="Pfam" id="PF04545"/>
    </source>
</evidence>
<dbReference type="CDD" id="cd06171">
    <property type="entry name" value="Sigma70_r4"/>
    <property type="match status" value="1"/>
</dbReference>
<evidence type="ECO:0000313" key="8">
    <source>
        <dbReference type="Proteomes" id="UP000287866"/>
    </source>
</evidence>
<dbReference type="Gene3D" id="1.20.120.1810">
    <property type="match status" value="1"/>
</dbReference>
<dbReference type="SUPFAM" id="SSF88659">
    <property type="entry name" value="Sigma3 and sigma4 domains of RNA polymerase sigma factors"/>
    <property type="match status" value="2"/>
</dbReference>
<proteinExistence type="predicted"/>
<dbReference type="AlphaFoldDB" id="A0A8T6R6F0"/>
<sequence>MTAPTVSRLHGESSPGADLELEDLLLALSHTDDDAERAHLVESVVHLTLPMADSLASRYSGRGIDTEDLVQVARTALVAAVHRYRPDAGHGFAAFAVPTIRGELKRHFRDAGWTVRPPRGLQELRAEVVRAEEDLRMRLGREVSLAEVAAAVDRDVSAVAEARACASAFTPGSLDAPTVAGGTAGDLLAAPGDDAAAVDLRMAVRAEVSRLTARERLILDLRFVEERTQSEIGEVVGVSQMQVSRVLASVLRRLRESLDPVTAA</sequence>
<keyword evidence="2" id="KW-0731">Sigma factor</keyword>
<accession>A0A8T6R6F0</accession>
<evidence type="ECO:0000256" key="1">
    <source>
        <dbReference type="ARBA" id="ARBA00023015"/>
    </source>
</evidence>
<evidence type="ECO:0000256" key="4">
    <source>
        <dbReference type="ARBA" id="ARBA00023163"/>
    </source>
</evidence>
<protein>
    <submittedName>
        <fullName evidence="7">Sigma-70 family RNA polymerase sigma factor</fullName>
    </submittedName>
</protein>
<dbReference type="RefSeq" id="WP_164896449.1">
    <property type="nucleotide sequence ID" value="NZ_SAYU02000048.1"/>
</dbReference>
<dbReference type="InterPro" id="IPR007630">
    <property type="entry name" value="RNA_pol_sigma70_r4"/>
</dbReference>
<keyword evidence="3" id="KW-0238">DNA-binding</keyword>
<dbReference type="NCBIfam" id="TIGR02937">
    <property type="entry name" value="sigma70-ECF"/>
    <property type="match status" value="1"/>
</dbReference>
<dbReference type="Pfam" id="PF04542">
    <property type="entry name" value="Sigma70_r2"/>
    <property type="match status" value="1"/>
</dbReference>
<keyword evidence="1" id="KW-0805">Transcription regulation</keyword>
<dbReference type="PANTHER" id="PTHR30385:SF4">
    <property type="entry name" value="RNA POLYMERASE SIGMA-E FACTOR"/>
    <property type="match status" value="1"/>
</dbReference>
<dbReference type="InterPro" id="IPR000943">
    <property type="entry name" value="RNA_pol_sigma70"/>
</dbReference>
<dbReference type="PANTHER" id="PTHR30385">
    <property type="entry name" value="SIGMA FACTOR F FLAGELLAR"/>
    <property type="match status" value="1"/>
</dbReference>
<dbReference type="GO" id="GO:0003677">
    <property type="term" value="F:DNA binding"/>
    <property type="evidence" value="ECO:0007669"/>
    <property type="project" value="UniProtKB-KW"/>
</dbReference>
<dbReference type="PRINTS" id="PR00046">
    <property type="entry name" value="SIGMA70FCT"/>
</dbReference>
<dbReference type="InterPro" id="IPR013325">
    <property type="entry name" value="RNA_pol_sigma_r2"/>
</dbReference>
<name>A0A8T6R6F0_9MICO</name>
<dbReference type="InterPro" id="IPR013324">
    <property type="entry name" value="RNA_pol_sigma_r3/r4-like"/>
</dbReference>
<dbReference type="InterPro" id="IPR007627">
    <property type="entry name" value="RNA_pol_sigma70_r2"/>
</dbReference>
<evidence type="ECO:0000256" key="3">
    <source>
        <dbReference type="ARBA" id="ARBA00023125"/>
    </source>
</evidence>
<dbReference type="EMBL" id="SAYU02000048">
    <property type="protein sequence ID" value="NHA69143.1"/>
    <property type="molecule type" value="Genomic_DNA"/>
</dbReference>
<feature type="domain" description="RNA polymerase sigma-70 region 4" evidence="6">
    <location>
        <begin position="209"/>
        <end position="256"/>
    </location>
</feature>
<organism evidence="7 8">
    <name type="scientific">Phycicoccus flavus</name>
    <dbReference type="NCBI Taxonomy" id="2502783"/>
    <lineage>
        <taxon>Bacteria</taxon>
        <taxon>Bacillati</taxon>
        <taxon>Actinomycetota</taxon>
        <taxon>Actinomycetes</taxon>
        <taxon>Micrococcales</taxon>
        <taxon>Intrasporangiaceae</taxon>
        <taxon>Phycicoccus</taxon>
    </lineage>
</organism>